<feature type="region of interest" description="Disordered" evidence="1">
    <location>
        <begin position="111"/>
        <end position="183"/>
    </location>
</feature>
<evidence type="ECO:0000313" key="3">
    <source>
        <dbReference type="EMBL" id="GAW25131.1"/>
    </source>
</evidence>
<sequence>MVANTRRTKRWDPNPTRENDTTTYFNDNALQLGMDILVDVEAVDLDIDDDHLLRGALIGVHSDEGGNVQAMQAEAAGVRAQRVGRLALLLGDHLLPAIIVVVVIIAAPEAGGDGEADAGAEQRRLGQAQRERQGAQARGVEERDAVGRQGDAAAVDDAARHGDPEHLEDVGRTRHHHTTTTTTITITTAITTTILRRCGGGGGGSSGSDGGRREGRHAAEQRLAEVPVVRGAGVVAADGVARGGGRERARERHLGRQQHRLRPRRPAPGVPARRHRALQLPHPHHRPRLARVRARPPPAHQRRRRARGRARRGRPRGPRGDHPQRWGHFFFSPPFSLPGWCIFLFSF</sequence>
<gene>
    <name evidence="3" type="ORF">SAMD00023353_0200190</name>
</gene>
<evidence type="ECO:0000256" key="1">
    <source>
        <dbReference type="SAM" id="MobiDB-lite"/>
    </source>
</evidence>
<organism evidence="3">
    <name type="scientific">Rosellinia necatrix</name>
    <name type="common">White root-rot fungus</name>
    <dbReference type="NCBI Taxonomy" id="77044"/>
    <lineage>
        <taxon>Eukaryota</taxon>
        <taxon>Fungi</taxon>
        <taxon>Dikarya</taxon>
        <taxon>Ascomycota</taxon>
        <taxon>Pezizomycotina</taxon>
        <taxon>Sordariomycetes</taxon>
        <taxon>Xylariomycetidae</taxon>
        <taxon>Xylariales</taxon>
        <taxon>Xylariaceae</taxon>
        <taxon>Rosellinia</taxon>
    </lineage>
</organism>
<feature type="compositionally biased region" description="Gly residues" evidence="1">
    <location>
        <begin position="198"/>
        <end position="209"/>
    </location>
</feature>
<feature type="compositionally biased region" description="Basic residues" evidence="1">
    <location>
        <begin position="272"/>
        <end position="317"/>
    </location>
</feature>
<feature type="compositionally biased region" description="Basic and acidic residues" evidence="1">
    <location>
        <begin position="210"/>
        <end position="219"/>
    </location>
</feature>
<accession>A0A1S8A4Y9</accession>
<dbReference type="AlphaFoldDB" id="A0A1S8A4Y9"/>
<feature type="compositionally biased region" description="Basic and acidic residues" evidence="1">
    <location>
        <begin position="244"/>
        <end position="254"/>
    </location>
</feature>
<evidence type="ECO:0000256" key="2">
    <source>
        <dbReference type="SAM" id="Phobius"/>
    </source>
</evidence>
<keyword evidence="2" id="KW-1133">Transmembrane helix</keyword>
<feature type="region of interest" description="Disordered" evidence="1">
    <location>
        <begin position="241"/>
        <end position="325"/>
    </location>
</feature>
<name>A0A1S8A4Y9_ROSNE</name>
<protein>
    <submittedName>
        <fullName evidence="3">Putative dihydroneopterin aldolase family protein</fullName>
    </submittedName>
</protein>
<reference evidence="3" key="1">
    <citation type="submission" date="2016-03" db="EMBL/GenBank/DDBJ databases">
        <title>Draft genome sequence of Rosellinia necatrix.</title>
        <authorList>
            <person name="Kanematsu S."/>
        </authorList>
    </citation>
    <scope>NUCLEOTIDE SEQUENCE [LARGE SCALE GENOMIC DNA]</scope>
    <source>
        <strain evidence="3">W97</strain>
    </source>
</reference>
<keyword evidence="4" id="KW-1185">Reference proteome</keyword>
<proteinExistence type="predicted"/>
<feature type="transmembrane region" description="Helical" evidence="2">
    <location>
        <begin position="86"/>
        <end position="107"/>
    </location>
</feature>
<keyword evidence="2" id="KW-0812">Transmembrane</keyword>
<feature type="region of interest" description="Disordered" evidence="1">
    <location>
        <begin position="195"/>
        <end position="219"/>
    </location>
</feature>
<dbReference type="Proteomes" id="UP000054516">
    <property type="component" value="Unassembled WGS sequence"/>
</dbReference>
<keyword evidence="2" id="KW-0472">Membrane</keyword>
<evidence type="ECO:0000313" key="4">
    <source>
        <dbReference type="Proteomes" id="UP000054516"/>
    </source>
</evidence>
<feature type="compositionally biased region" description="Basic and acidic residues" evidence="1">
    <location>
        <begin position="157"/>
        <end position="172"/>
    </location>
</feature>
<feature type="compositionally biased region" description="Basic and acidic residues" evidence="1">
    <location>
        <begin position="120"/>
        <end position="146"/>
    </location>
</feature>
<feature type="compositionally biased region" description="Basic residues" evidence="1">
    <location>
        <begin position="255"/>
        <end position="265"/>
    </location>
</feature>
<dbReference type="EMBL" id="DF977447">
    <property type="protein sequence ID" value="GAW25131.1"/>
    <property type="molecule type" value="Genomic_DNA"/>
</dbReference>